<dbReference type="EMBL" id="JBHSFW010000012">
    <property type="protein sequence ID" value="MFC4619818.1"/>
    <property type="molecule type" value="Genomic_DNA"/>
</dbReference>
<keyword evidence="10" id="KW-1185">Reference proteome</keyword>
<dbReference type="InterPro" id="IPR052017">
    <property type="entry name" value="TSUP"/>
</dbReference>
<dbReference type="InterPro" id="IPR002781">
    <property type="entry name" value="TM_pro_TauE-like"/>
</dbReference>
<feature type="transmembrane region" description="Helical" evidence="8">
    <location>
        <begin position="42"/>
        <end position="61"/>
    </location>
</feature>
<evidence type="ECO:0000313" key="9">
    <source>
        <dbReference type="EMBL" id="MFC4619818.1"/>
    </source>
</evidence>
<evidence type="ECO:0000256" key="3">
    <source>
        <dbReference type="ARBA" id="ARBA00022448"/>
    </source>
</evidence>
<organism evidence="9 10">
    <name type="scientific">Camelliibacillus cellulosilyticus</name>
    <dbReference type="NCBI Taxonomy" id="2174486"/>
    <lineage>
        <taxon>Bacteria</taxon>
        <taxon>Bacillati</taxon>
        <taxon>Bacillota</taxon>
        <taxon>Bacilli</taxon>
        <taxon>Bacillales</taxon>
        <taxon>Sporolactobacillaceae</taxon>
        <taxon>Camelliibacillus</taxon>
    </lineage>
</organism>
<evidence type="ECO:0000256" key="2">
    <source>
        <dbReference type="ARBA" id="ARBA00009142"/>
    </source>
</evidence>
<evidence type="ECO:0000256" key="8">
    <source>
        <dbReference type="RuleBase" id="RU363041"/>
    </source>
</evidence>
<keyword evidence="3" id="KW-0813">Transport</keyword>
<sequence>MNDGMILLIVGAIFVGALMRATFGFGEAIVSMPLLAMLPIDLHTAISLLGLAGLTVALFTVVKGWRHIDRSTLVRLAIGTIIGIPVGLILVTKAPAAVVTTGLGIFLIIYGGYSFVRHTFVQRTVQAHLRGKYWSLPVGFAAGTIGSAYNFNGVPVVVYGTLNRWKPERLHGTLQAHFLISGIFVVAGQALGGLWTPHLFKLYAYSLPAILIATGLGIILNRLMPAGKFERYVFLLIIVLGILLLVNPPNY</sequence>
<evidence type="ECO:0000256" key="7">
    <source>
        <dbReference type="ARBA" id="ARBA00023136"/>
    </source>
</evidence>
<dbReference type="Pfam" id="PF01925">
    <property type="entry name" value="TauE"/>
    <property type="match status" value="1"/>
</dbReference>
<comment type="caution">
    <text evidence="9">The sequence shown here is derived from an EMBL/GenBank/DDBJ whole genome shotgun (WGS) entry which is preliminary data.</text>
</comment>
<evidence type="ECO:0000256" key="4">
    <source>
        <dbReference type="ARBA" id="ARBA00022475"/>
    </source>
</evidence>
<feature type="transmembrane region" description="Helical" evidence="8">
    <location>
        <begin position="232"/>
        <end position="249"/>
    </location>
</feature>
<evidence type="ECO:0000256" key="5">
    <source>
        <dbReference type="ARBA" id="ARBA00022692"/>
    </source>
</evidence>
<reference evidence="10" key="1">
    <citation type="journal article" date="2019" name="Int. J. Syst. Evol. Microbiol.">
        <title>The Global Catalogue of Microorganisms (GCM) 10K type strain sequencing project: providing services to taxonomists for standard genome sequencing and annotation.</title>
        <authorList>
            <consortium name="The Broad Institute Genomics Platform"/>
            <consortium name="The Broad Institute Genome Sequencing Center for Infectious Disease"/>
            <person name="Wu L."/>
            <person name="Ma J."/>
        </authorList>
    </citation>
    <scope>NUCLEOTIDE SEQUENCE [LARGE SCALE GENOMIC DNA]</scope>
    <source>
        <strain evidence="10">CGMCC 1.16306</strain>
    </source>
</reference>
<evidence type="ECO:0000256" key="6">
    <source>
        <dbReference type="ARBA" id="ARBA00022989"/>
    </source>
</evidence>
<protein>
    <recommendedName>
        <fullName evidence="8">Probable membrane transporter protein</fullName>
    </recommendedName>
</protein>
<feature type="transmembrane region" description="Helical" evidence="8">
    <location>
        <begin position="174"/>
        <end position="196"/>
    </location>
</feature>
<dbReference type="PANTHER" id="PTHR30269:SF37">
    <property type="entry name" value="MEMBRANE TRANSPORTER PROTEIN"/>
    <property type="match status" value="1"/>
</dbReference>
<feature type="transmembrane region" description="Helical" evidence="8">
    <location>
        <begin position="97"/>
        <end position="116"/>
    </location>
</feature>
<accession>A0ABV9GSA2</accession>
<dbReference type="RefSeq" id="WP_376846910.1">
    <property type="nucleotide sequence ID" value="NZ_JBHSFW010000012.1"/>
</dbReference>
<comment type="similarity">
    <text evidence="2 8">Belongs to the 4-toluene sulfonate uptake permease (TSUP) (TC 2.A.102) family.</text>
</comment>
<comment type="subcellular location">
    <subcellularLocation>
        <location evidence="1 8">Cell membrane</location>
        <topology evidence="1 8">Multi-pass membrane protein</topology>
    </subcellularLocation>
</comment>
<gene>
    <name evidence="9" type="ORF">ACFO4N_13985</name>
</gene>
<feature type="transmembrane region" description="Helical" evidence="8">
    <location>
        <begin position="202"/>
        <end position="220"/>
    </location>
</feature>
<keyword evidence="5 8" id="KW-0812">Transmembrane</keyword>
<keyword evidence="7 8" id="KW-0472">Membrane</keyword>
<name>A0ABV9GSA2_9BACL</name>
<feature type="transmembrane region" description="Helical" evidence="8">
    <location>
        <begin position="73"/>
        <end position="91"/>
    </location>
</feature>
<evidence type="ECO:0000313" key="10">
    <source>
        <dbReference type="Proteomes" id="UP001596022"/>
    </source>
</evidence>
<dbReference type="Proteomes" id="UP001596022">
    <property type="component" value="Unassembled WGS sequence"/>
</dbReference>
<keyword evidence="4 8" id="KW-1003">Cell membrane</keyword>
<proteinExistence type="inferred from homology"/>
<keyword evidence="6 8" id="KW-1133">Transmembrane helix</keyword>
<dbReference type="PANTHER" id="PTHR30269">
    <property type="entry name" value="TRANSMEMBRANE PROTEIN YFCA"/>
    <property type="match status" value="1"/>
</dbReference>
<evidence type="ECO:0000256" key="1">
    <source>
        <dbReference type="ARBA" id="ARBA00004651"/>
    </source>
</evidence>